<feature type="domain" description="GGDEF" evidence="1">
    <location>
        <begin position="57"/>
        <end position="84"/>
    </location>
</feature>
<organism evidence="2 3">
    <name type="scientific">Streptomyces lannensis</name>
    <dbReference type="NCBI Taxonomy" id="766498"/>
    <lineage>
        <taxon>Bacteria</taxon>
        <taxon>Bacillati</taxon>
        <taxon>Actinomycetota</taxon>
        <taxon>Actinomycetes</taxon>
        <taxon>Kitasatosporales</taxon>
        <taxon>Streptomycetaceae</taxon>
        <taxon>Streptomyces</taxon>
    </lineage>
</organism>
<dbReference type="InterPro" id="IPR043128">
    <property type="entry name" value="Rev_trsase/Diguanyl_cyclase"/>
</dbReference>
<dbReference type="EMBL" id="BAAAZA010000008">
    <property type="protein sequence ID" value="GAA3865717.1"/>
    <property type="molecule type" value="Genomic_DNA"/>
</dbReference>
<comment type="caution">
    <text evidence="2">The sequence shown here is derived from an EMBL/GenBank/DDBJ whole genome shotgun (WGS) entry which is preliminary data.</text>
</comment>
<dbReference type="InterPro" id="IPR000160">
    <property type="entry name" value="GGDEF_dom"/>
</dbReference>
<evidence type="ECO:0000313" key="3">
    <source>
        <dbReference type="Proteomes" id="UP001501563"/>
    </source>
</evidence>
<dbReference type="PANTHER" id="PTHR45138">
    <property type="entry name" value="REGULATORY COMPONENTS OF SENSORY TRANSDUCTION SYSTEM"/>
    <property type="match status" value="1"/>
</dbReference>
<protein>
    <recommendedName>
        <fullName evidence="1">GGDEF domain-containing protein</fullName>
    </recommendedName>
</protein>
<dbReference type="PANTHER" id="PTHR45138:SF9">
    <property type="entry name" value="DIGUANYLATE CYCLASE DGCM-RELATED"/>
    <property type="match status" value="1"/>
</dbReference>
<dbReference type="InterPro" id="IPR050469">
    <property type="entry name" value="Diguanylate_Cyclase"/>
</dbReference>
<evidence type="ECO:0000259" key="1">
    <source>
        <dbReference type="PROSITE" id="PS50887"/>
    </source>
</evidence>
<name>A0ABP7K5G6_9ACTN</name>
<reference evidence="3" key="1">
    <citation type="journal article" date="2019" name="Int. J. Syst. Evol. Microbiol.">
        <title>The Global Catalogue of Microorganisms (GCM) 10K type strain sequencing project: providing services to taxonomists for standard genome sequencing and annotation.</title>
        <authorList>
            <consortium name="The Broad Institute Genomics Platform"/>
            <consortium name="The Broad Institute Genome Sequencing Center for Infectious Disease"/>
            <person name="Wu L."/>
            <person name="Ma J."/>
        </authorList>
    </citation>
    <scope>NUCLEOTIDE SEQUENCE [LARGE SCALE GENOMIC DNA]</scope>
    <source>
        <strain evidence="3">JCM 16578</strain>
    </source>
</reference>
<dbReference type="PROSITE" id="PS50887">
    <property type="entry name" value="GGDEF"/>
    <property type="match status" value="1"/>
</dbReference>
<dbReference type="SUPFAM" id="SSF55073">
    <property type="entry name" value="Nucleotide cyclase"/>
    <property type="match status" value="1"/>
</dbReference>
<accession>A0ABP7K5G6</accession>
<dbReference type="InterPro" id="IPR029787">
    <property type="entry name" value="Nucleotide_cyclase"/>
</dbReference>
<sequence>MNTPATLLLAVLPLVAGWVVHVRWLRRCLNTARRDPLTGLVTRDGFTRRANALLKDPRAVVVLADVDKFKQINDHFGHTAGVYC</sequence>
<dbReference type="Gene3D" id="3.30.70.270">
    <property type="match status" value="1"/>
</dbReference>
<proteinExistence type="predicted"/>
<keyword evidence="3" id="KW-1185">Reference proteome</keyword>
<dbReference type="Proteomes" id="UP001501563">
    <property type="component" value="Unassembled WGS sequence"/>
</dbReference>
<evidence type="ECO:0000313" key="2">
    <source>
        <dbReference type="EMBL" id="GAA3865717.1"/>
    </source>
</evidence>
<gene>
    <name evidence="2" type="ORF">GCM10022207_32690</name>
</gene>
<dbReference type="Pfam" id="PF00990">
    <property type="entry name" value="GGDEF"/>
    <property type="match status" value="1"/>
</dbReference>